<dbReference type="EMBL" id="JALJXV010000010">
    <property type="protein sequence ID" value="MCP1676600.1"/>
    <property type="molecule type" value="Genomic_DNA"/>
</dbReference>
<dbReference type="Gene3D" id="1.25.40.10">
    <property type="entry name" value="Tetratricopeptide repeat domain"/>
    <property type="match status" value="1"/>
</dbReference>
<proteinExistence type="predicted"/>
<sequence length="424" mass="46473">MSASIAPAITPYWHRMPSFFAWPLRRPALDLLLITVALGVVPALTGSGLIAFGCALAMLFLLCKYGYESLQTTAAGDDEPPALSDALSGEGYVLPLKQFGVLIALMFMVIVAWQLGGAWLGVPAIFAITLLFPATVILLAMERSFLTAVNPMRLMALATAIGWPYLGLFGLLLCIQIATGTSLALVEMLMPGESGLAVNIATGTFLGNYFWLMAFHMMGYVVYQYHDRLGYSAIDPQEEGFESELGLFHELMEQQNHAAALAELRRVIDLYPDEPSLRRRLLQLARLSGDSATLIREGKPAIGASIRAGRLGEATEIYLDCIAAKADFQPADVDQHEPLARELRSRGLTRDAMALLNGLHQRYPDSPHIPRAYLLAARIFLDDLGKPDQAGKILHFIGKRFPDNDYQPEIESLLRSVARAKNQG</sequence>
<protein>
    <recommendedName>
        <fullName evidence="4">Tetratricopeptide repeat protein</fullName>
    </recommendedName>
</protein>
<reference evidence="2" key="1">
    <citation type="submission" date="2022-03" db="EMBL/GenBank/DDBJ databases">
        <title>Genomic Encyclopedia of Type Strains, Phase III (KMG-III): the genomes of soil and plant-associated and newly described type strains.</title>
        <authorList>
            <person name="Whitman W."/>
        </authorList>
    </citation>
    <scope>NUCLEOTIDE SEQUENCE</scope>
    <source>
        <strain evidence="2">ANL 6-2</strain>
    </source>
</reference>
<dbReference type="InterPro" id="IPR011990">
    <property type="entry name" value="TPR-like_helical_dom_sf"/>
</dbReference>
<feature type="transmembrane region" description="Helical" evidence="1">
    <location>
        <begin position="122"/>
        <end position="142"/>
    </location>
</feature>
<evidence type="ECO:0000313" key="2">
    <source>
        <dbReference type="EMBL" id="MCP1676600.1"/>
    </source>
</evidence>
<evidence type="ECO:0000256" key="1">
    <source>
        <dbReference type="SAM" id="Phobius"/>
    </source>
</evidence>
<keyword evidence="3" id="KW-1185">Reference proteome</keyword>
<feature type="transmembrane region" description="Helical" evidence="1">
    <location>
        <begin position="154"/>
        <end position="178"/>
    </location>
</feature>
<evidence type="ECO:0008006" key="4">
    <source>
        <dbReference type="Google" id="ProtNLM"/>
    </source>
</evidence>
<dbReference type="AlphaFoldDB" id="A0AAE3G653"/>
<name>A0AAE3G653_9GAMM</name>
<keyword evidence="1" id="KW-1133">Transmembrane helix</keyword>
<comment type="caution">
    <text evidence="2">The sequence shown here is derived from an EMBL/GenBank/DDBJ whole genome shotgun (WGS) entry which is preliminary data.</text>
</comment>
<dbReference type="RefSeq" id="WP_253483240.1">
    <property type="nucleotide sequence ID" value="NZ_JALJXV010000010.1"/>
</dbReference>
<feature type="transmembrane region" description="Helical" evidence="1">
    <location>
        <begin position="31"/>
        <end position="62"/>
    </location>
</feature>
<gene>
    <name evidence="2" type="ORF">J2T57_003771</name>
</gene>
<keyword evidence="1" id="KW-0812">Transmembrane</keyword>
<evidence type="ECO:0000313" key="3">
    <source>
        <dbReference type="Proteomes" id="UP001205843"/>
    </source>
</evidence>
<organism evidence="2 3">
    <name type="scientific">Natronocella acetinitrilica</name>
    <dbReference type="NCBI Taxonomy" id="414046"/>
    <lineage>
        <taxon>Bacteria</taxon>
        <taxon>Pseudomonadati</taxon>
        <taxon>Pseudomonadota</taxon>
        <taxon>Gammaproteobacteria</taxon>
        <taxon>Chromatiales</taxon>
        <taxon>Ectothiorhodospiraceae</taxon>
        <taxon>Natronocella</taxon>
    </lineage>
</organism>
<accession>A0AAE3G653</accession>
<feature type="transmembrane region" description="Helical" evidence="1">
    <location>
        <begin position="198"/>
        <end position="223"/>
    </location>
</feature>
<keyword evidence="1" id="KW-0472">Membrane</keyword>
<dbReference type="Proteomes" id="UP001205843">
    <property type="component" value="Unassembled WGS sequence"/>
</dbReference>
<feature type="transmembrane region" description="Helical" evidence="1">
    <location>
        <begin position="99"/>
        <end position="116"/>
    </location>
</feature>